<comment type="caution">
    <text evidence="1">The sequence shown here is derived from an EMBL/GenBank/DDBJ whole genome shotgun (WGS) entry which is preliminary data.</text>
</comment>
<name>A0A3R7JBD3_9STRA</name>
<dbReference type="AlphaFoldDB" id="A0A3R7JBD3"/>
<dbReference type="EMBL" id="MBDN02000018">
    <property type="protein sequence ID" value="RLN84498.1"/>
    <property type="molecule type" value="Genomic_DNA"/>
</dbReference>
<keyword evidence="2" id="KW-1185">Reference proteome</keyword>
<evidence type="ECO:0008006" key="3">
    <source>
        <dbReference type="Google" id="ProtNLM"/>
    </source>
</evidence>
<dbReference type="Proteomes" id="UP000285624">
    <property type="component" value="Unassembled WGS sequence"/>
</dbReference>
<accession>A0A3R7JBD3</accession>
<gene>
    <name evidence="1" type="ORF">BBO99_00001303</name>
</gene>
<evidence type="ECO:0000313" key="1">
    <source>
        <dbReference type="EMBL" id="RLN84498.1"/>
    </source>
</evidence>
<reference evidence="1 2" key="1">
    <citation type="journal article" date="2019" name="Mol. Plant Pathol.">
        <title>Genome sequencing of oomycete isolates from Chile supports the New Zealand origin of Phytophthora kernoviae and makes available the first Nothophytophthora sp. genome.</title>
        <authorList>
            <person name="Studholme D.J."/>
            <person name="Panda P."/>
            <person name="Sanfuentes Von Stowasser E."/>
            <person name="Gonzalez M."/>
            <person name="Hill R."/>
            <person name="Sambles C."/>
            <person name="Grant M."/>
            <person name="Williams N.M."/>
            <person name="McDougal R.L."/>
        </authorList>
    </citation>
    <scope>NUCLEOTIDE SEQUENCE [LARGE SCALE GENOMIC DNA]</scope>
    <source>
        <strain evidence="1">Chile4</strain>
    </source>
</reference>
<evidence type="ECO:0000313" key="2">
    <source>
        <dbReference type="Proteomes" id="UP000285624"/>
    </source>
</evidence>
<sequence>MAHFSLPRISEYFQTICGPTQFIGEIDDGSAGKALGLKTVQDAFTNSVGTWTKVGDGIVTITFQSVDTEDVTVNIKSGGNKFDKVNVAAGETVTWTSNVTALGGKTLYLDRWRPGFLGLPGTGGGSLLLWVPRAAQGGHLELTAMLNVRLAELVLRDIEEWADSRTY</sequence>
<proteinExistence type="predicted"/>
<organism evidence="1 2">
    <name type="scientific">Phytophthora kernoviae</name>
    <dbReference type="NCBI Taxonomy" id="325452"/>
    <lineage>
        <taxon>Eukaryota</taxon>
        <taxon>Sar</taxon>
        <taxon>Stramenopiles</taxon>
        <taxon>Oomycota</taxon>
        <taxon>Peronosporomycetes</taxon>
        <taxon>Peronosporales</taxon>
        <taxon>Peronosporaceae</taxon>
        <taxon>Phytophthora</taxon>
    </lineage>
</organism>
<protein>
    <recommendedName>
        <fullName evidence="3">Jacalin-type lectin domain-containing protein</fullName>
    </recommendedName>
</protein>